<dbReference type="RefSeq" id="XP_044661399.1">
    <property type="nucleotide sequence ID" value="XM_044805464.1"/>
</dbReference>
<dbReference type="EMBL" id="BOLY01000006">
    <property type="protein sequence ID" value="GIZ46912.1"/>
    <property type="molecule type" value="Genomic_DNA"/>
</dbReference>
<dbReference type="OrthoDB" id="5140754at2759"/>
<comment type="caution">
    <text evidence="1">The sequence shown here is derived from an EMBL/GenBank/DDBJ whole genome shotgun (WGS) entry which is preliminary data.</text>
</comment>
<gene>
    <name evidence="1" type="ORF">CKM354_001001800</name>
</gene>
<dbReference type="AlphaFoldDB" id="A0A9P3CSS6"/>
<accession>A0A9P3CSS6</accession>
<evidence type="ECO:0000313" key="1">
    <source>
        <dbReference type="EMBL" id="GIZ46912.1"/>
    </source>
</evidence>
<keyword evidence="2" id="KW-1185">Reference proteome</keyword>
<reference evidence="1 2" key="1">
    <citation type="submission" date="2021-01" db="EMBL/GenBank/DDBJ databases">
        <title>Cercospora kikuchii MAFF 305040 whole genome shotgun sequence.</title>
        <authorList>
            <person name="Kashiwa T."/>
            <person name="Suzuki T."/>
        </authorList>
    </citation>
    <scope>NUCLEOTIDE SEQUENCE [LARGE SCALE GENOMIC DNA]</scope>
    <source>
        <strain evidence="1 2">MAFF 305040</strain>
    </source>
</reference>
<proteinExistence type="predicted"/>
<name>A0A9P3CSS6_9PEZI</name>
<sequence length="315" mass="36310">MQDGSESEQIGFTLQRLDLSSDLTASRRESIDNALRHFRRTVLDQNLLALRILVEAAQQEVQALSPGLSNEQIEEALEYHFECEYQITYSTAKSLLEGSADDMIAVFCLEGVDHDPVDLSARDHWWASLWNVMKSSQQHIEPFPTGLPQDMKYLTTLVSGITGGGLPYWREMQHPDFFKKVDVRLLESPVDHRKRICIPSLGNWQDVAAFQSKDVLDPNNAVGYTWAIEDWDISVASNMSSWPEKFSDGTFVLYCCRQQETEDSHLVKTWDWRYGFQRGIFSSELFESVEEYLAWYAHWDEQTEGNTESVLFSLW</sequence>
<protein>
    <submittedName>
        <fullName evidence="1">Uncharacterized protein</fullName>
    </submittedName>
</protein>
<dbReference type="GeneID" id="68295593"/>
<organism evidence="1 2">
    <name type="scientific">Cercospora kikuchii</name>
    <dbReference type="NCBI Taxonomy" id="84275"/>
    <lineage>
        <taxon>Eukaryota</taxon>
        <taxon>Fungi</taxon>
        <taxon>Dikarya</taxon>
        <taxon>Ascomycota</taxon>
        <taxon>Pezizomycotina</taxon>
        <taxon>Dothideomycetes</taxon>
        <taxon>Dothideomycetidae</taxon>
        <taxon>Mycosphaerellales</taxon>
        <taxon>Mycosphaerellaceae</taxon>
        <taxon>Cercospora</taxon>
    </lineage>
</organism>
<evidence type="ECO:0000313" key="2">
    <source>
        <dbReference type="Proteomes" id="UP000825890"/>
    </source>
</evidence>
<dbReference type="Proteomes" id="UP000825890">
    <property type="component" value="Unassembled WGS sequence"/>
</dbReference>